<feature type="transmembrane region" description="Helical" evidence="1">
    <location>
        <begin position="440"/>
        <end position="465"/>
    </location>
</feature>
<dbReference type="AlphaFoldDB" id="A0A0U0ZLU1"/>
<protein>
    <submittedName>
        <fullName evidence="2">Putative ABC transporter, permease protein</fullName>
    </submittedName>
</protein>
<feature type="transmembrane region" description="Helical" evidence="1">
    <location>
        <begin position="359"/>
        <end position="383"/>
    </location>
</feature>
<name>A0A0U0ZLU1_9MYCO</name>
<feature type="transmembrane region" description="Helical" evidence="1">
    <location>
        <begin position="472"/>
        <end position="493"/>
    </location>
</feature>
<keyword evidence="1" id="KW-1133">Transmembrane helix</keyword>
<evidence type="ECO:0000313" key="3">
    <source>
        <dbReference type="Proteomes" id="UP000045782"/>
    </source>
</evidence>
<evidence type="ECO:0000256" key="1">
    <source>
        <dbReference type="SAM" id="Phobius"/>
    </source>
</evidence>
<sequence>MSTDFATLPIHRPGTDATPRHPLTGIGTLIMLALRRDRFRICMWVGWLTLLMTYTPLAFESMYPTTADRMARVTMMKTPAGIIMSGPSFGINETDVGVMVANELMTVMIAAAAMMSILTVIRHTRAEEESGAAELVMSAVIGHQARTYAALIVVALMNAFLAVAMTAALSAAGFDFTNSLGISLGITGASMVFAGVGAVTAQLWRTARAASGAAMAALAAAVVVRGLGDIIDNKGSALSWFSPLAWAQQMRPFVDLRWWPFLLLLGTTLALMLTAHLLEGHRQYDAGVLPSRGENPNAPEIKTVVGLNRQLQRGLITGWGFGVFLGGMAFGSMAKSLRDSIDTNPLLARAFTAHGLDSIFATFNQVLAIAVTAYAVSAILRLAKDEQSGITEAVLARAVSRWTWLLSAVAMTALGSALLMTIAGLGAGLGAASTLHDPDLVWRLILAGLAQIPALLVVCGIAAVAVALRQSWIGWVVVAFSVGMLYAGILQLPTWMVKLSPVMRVSAPVEYPWLTMSLLIVLGASLAAAAGDLYRRRDAI</sequence>
<gene>
    <name evidence="2" type="ORF">ERS075579_02533</name>
</gene>
<keyword evidence="1" id="KW-0472">Membrane</keyword>
<feature type="transmembrane region" description="Helical" evidence="1">
    <location>
        <begin position="213"/>
        <end position="231"/>
    </location>
</feature>
<evidence type="ECO:0000313" key="2">
    <source>
        <dbReference type="EMBL" id="CPV53687.1"/>
    </source>
</evidence>
<reference evidence="2 3" key="1">
    <citation type="submission" date="2015-03" db="EMBL/GenBank/DDBJ databases">
        <authorList>
            <person name="Murphy D."/>
        </authorList>
    </citation>
    <scope>NUCLEOTIDE SEQUENCE [LARGE SCALE GENOMIC DNA]</scope>
    <source>
        <strain evidence="2 3">PAP088</strain>
    </source>
</reference>
<feature type="transmembrane region" description="Helical" evidence="1">
    <location>
        <begin position="148"/>
        <end position="174"/>
    </location>
</feature>
<dbReference type="RefSeq" id="WP_005059653.1">
    <property type="nucleotide sequence ID" value="NZ_AP022621.1"/>
</dbReference>
<feature type="transmembrane region" description="Helical" evidence="1">
    <location>
        <begin position="180"/>
        <end position="201"/>
    </location>
</feature>
<feature type="transmembrane region" description="Helical" evidence="1">
    <location>
        <begin position="404"/>
        <end position="428"/>
    </location>
</feature>
<organism evidence="2 3">
    <name type="scientific">Mycobacteroides abscessus</name>
    <dbReference type="NCBI Taxonomy" id="36809"/>
    <lineage>
        <taxon>Bacteria</taxon>
        <taxon>Bacillati</taxon>
        <taxon>Actinomycetota</taxon>
        <taxon>Actinomycetes</taxon>
        <taxon>Mycobacteriales</taxon>
        <taxon>Mycobacteriaceae</taxon>
        <taxon>Mycobacteroides</taxon>
    </lineage>
</organism>
<dbReference type="EMBL" id="CSWP01000004">
    <property type="protein sequence ID" value="CPV53687.1"/>
    <property type="molecule type" value="Genomic_DNA"/>
</dbReference>
<proteinExistence type="predicted"/>
<feature type="transmembrane region" description="Helical" evidence="1">
    <location>
        <begin position="258"/>
        <end position="278"/>
    </location>
</feature>
<feature type="transmembrane region" description="Helical" evidence="1">
    <location>
        <begin position="104"/>
        <end position="121"/>
    </location>
</feature>
<dbReference type="Proteomes" id="UP000045782">
    <property type="component" value="Unassembled WGS sequence"/>
</dbReference>
<accession>A0A0U0ZLU1</accession>
<feature type="transmembrane region" description="Helical" evidence="1">
    <location>
        <begin position="513"/>
        <end position="534"/>
    </location>
</feature>
<feature type="transmembrane region" description="Helical" evidence="1">
    <location>
        <begin position="41"/>
        <end position="59"/>
    </location>
</feature>
<feature type="transmembrane region" description="Helical" evidence="1">
    <location>
        <begin position="315"/>
        <end position="334"/>
    </location>
</feature>
<keyword evidence="1" id="KW-0812">Transmembrane</keyword>